<evidence type="ECO:0000259" key="12">
    <source>
        <dbReference type="PROSITE" id="PS50192"/>
    </source>
</evidence>
<evidence type="ECO:0000313" key="14">
    <source>
        <dbReference type="EMBL" id="MBA1156836.1"/>
    </source>
</evidence>
<dbReference type="PANTHER" id="PTHR32089">
    <property type="entry name" value="METHYL-ACCEPTING CHEMOTAXIS PROTEIN MCPB"/>
    <property type="match status" value="1"/>
</dbReference>
<dbReference type="PANTHER" id="PTHR32089:SF112">
    <property type="entry name" value="LYSOZYME-LIKE PROTEIN-RELATED"/>
    <property type="match status" value="1"/>
</dbReference>
<evidence type="ECO:0000256" key="10">
    <source>
        <dbReference type="SAM" id="Phobius"/>
    </source>
</evidence>
<evidence type="ECO:0000259" key="11">
    <source>
        <dbReference type="PROSITE" id="PS50111"/>
    </source>
</evidence>
<evidence type="ECO:0000256" key="9">
    <source>
        <dbReference type="PROSITE-ProRule" id="PRU00284"/>
    </source>
</evidence>
<dbReference type="EMBL" id="JACDXJ010000001">
    <property type="protein sequence ID" value="MBA1156836.1"/>
    <property type="molecule type" value="Genomic_DNA"/>
</dbReference>
<reference evidence="14 15" key="1">
    <citation type="submission" date="2020-07" db="EMBL/GenBank/DDBJ databases">
        <title>Draft genome and description of Microvirga mediterraneensis Marseille-Q2068 sp. nov.</title>
        <authorList>
            <person name="Boxberger M."/>
        </authorList>
    </citation>
    <scope>NUCLEOTIDE SEQUENCE [LARGE SCALE GENOMIC DNA]</scope>
    <source>
        <strain evidence="14 15">Marseille-Q2068</strain>
    </source>
</reference>
<evidence type="ECO:0000313" key="15">
    <source>
        <dbReference type="Proteomes" id="UP000572984"/>
    </source>
</evidence>
<comment type="caution">
    <text evidence="14">The sequence shown here is derived from an EMBL/GenBank/DDBJ whole genome shotgun (WGS) entry which is preliminary data.</text>
</comment>
<dbReference type="GO" id="GO:0007165">
    <property type="term" value="P:signal transduction"/>
    <property type="evidence" value="ECO:0007669"/>
    <property type="project" value="UniProtKB-KW"/>
</dbReference>
<keyword evidence="2" id="KW-1003">Cell membrane</keyword>
<feature type="domain" description="HAMP" evidence="13">
    <location>
        <begin position="219"/>
        <end position="272"/>
    </location>
</feature>
<dbReference type="SUPFAM" id="SSF58104">
    <property type="entry name" value="Methyl-accepting chemotaxis protein (MCP) signaling domain"/>
    <property type="match status" value="1"/>
</dbReference>
<keyword evidence="15" id="KW-1185">Reference proteome</keyword>
<dbReference type="SMART" id="SM00283">
    <property type="entry name" value="MA"/>
    <property type="match status" value="1"/>
</dbReference>
<gene>
    <name evidence="14" type="ORF">H0S73_11930</name>
</gene>
<dbReference type="Gene3D" id="3.30.450.20">
    <property type="entry name" value="PAS domain"/>
    <property type="match status" value="1"/>
</dbReference>
<dbReference type="Gene3D" id="1.10.287.950">
    <property type="entry name" value="Methyl-accepting chemotaxis protein"/>
    <property type="match status" value="1"/>
</dbReference>
<dbReference type="AlphaFoldDB" id="A0A838BQX5"/>
<evidence type="ECO:0000256" key="2">
    <source>
        <dbReference type="ARBA" id="ARBA00022475"/>
    </source>
</evidence>
<dbReference type="Gene3D" id="6.10.340.10">
    <property type="match status" value="1"/>
</dbReference>
<evidence type="ECO:0000256" key="3">
    <source>
        <dbReference type="ARBA" id="ARBA00022519"/>
    </source>
</evidence>
<dbReference type="PROSITE" id="PS50111">
    <property type="entry name" value="CHEMOTAXIS_TRANSDUC_2"/>
    <property type="match status" value="1"/>
</dbReference>
<dbReference type="InterPro" id="IPR004090">
    <property type="entry name" value="Chemotax_Me-accpt_rcpt"/>
</dbReference>
<dbReference type="Pfam" id="PF00015">
    <property type="entry name" value="MCPsignal"/>
    <property type="match status" value="1"/>
</dbReference>
<dbReference type="PROSITE" id="PS50192">
    <property type="entry name" value="T_SNARE"/>
    <property type="match status" value="1"/>
</dbReference>
<keyword evidence="4 10" id="KW-0812">Transmembrane</keyword>
<keyword evidence="7 9" id="KW-0807">Transducer</keyword>
<dbReference type="CDD" id="cd06225">
    <property type="entry name" value="HAMP"/>
    <property type="match status" value="1"/>
</dbReference>
<evidence type="ECO:0000256" key="8">
    <source>
        <dbReference type="ARBA" id="ARBA00029447"/>
    </source>
</evidence>
<comment type="subcellular location">
    <subcellularLocation>
        <location evidence="1">Cell inner membrane</location>
        <topology evidence="1">Multi-pass membrane protein</topology>
    </subcellularLocation>
</comment>
<organism evidence="14 15">
    <name type="scientific">Microvirga mediterraneensis</name>
    <dbReference type="NCBI Taxonomy" id="2754695"/>
    <lineage>
        <taxon>Bacteria</taxon>
        <taxon>Pseudomonadati</taxon>
        <taxon>Pseudomonadota</taxon>
        <taxon>Alphaproteobacteria</taxon>
        <taxon>Hyphomicrobiales</taxon>
        <taxon>Methylobacteriaceae</taxon>
        <taxon>Microvirga</taxon>
    </lineage>
</organism>
<dbReference type="GO" id="GO:0004888">
    <property type="term" value="F:transmembrane signaling receptor activity"/>
    <property type="evidence" value="ECO:0007669"/>
    <property type="project" value="InterPro"/>
</dbReference>
<dbReference type="InterPro" id="IPR004089">
    <property type="entry name" value="MCPsignal_dom"/>
</dbReference>
<dbReference type="InterPro" id="IPR033480">
    <property type="entry name" value="sCache_2"/>
</dbReference>
<dbReference type="Pfam" id="PF17200">
    <property type="entry name" value="sCache_2"/>
    <property type="match status" value="1"/>
</dbReference>
<dbReference type="Pfam" id="PF00672">
    <property type="entry name" value="HAMP"/>
    <property type="match status" value="1"/>
</dbReference>
<evidence type="ECO:0000256" key="1">
    <source>
        <dbReference type="ARBA" id="ARBA00004429"/>
    </source>
</evidence>
<sequence>MTSQNSFKTPKIGLSGISGRFYAGIAAGILALIALSIYGSLTISSILLERKQAELKSLAQTATTLIAGYEERARKGELSIAEAKKSAADTLRTMRYNGNDYFVVLDYTNAVVMHPNKDTEGKDLSDVRDANGTYVTREQVEAGKKGGGFVDFLWPKLGETVPSSKTVYAIAIPQWEWVVAAGMYVDDLAAISATYRNVFLAFVGVSALVLVGIAFGLGRSISCPIGRLVDNMRSLAGGDLNVAIEGISRPDEIGQMASSVQVFKDALIAKKQADEHAALEADAKTRRAEMLDRLTQRFELNVSALTQGLSSAATEMEATAQSMTAIAGQTTRQSVTVSSAAQQTSANVQTVAAATEELSISIREIAGQVAQSSQIADRAVQGARRTDAAVQDLAATAAKIGDVVQLINTIAGQTNLLALNATIEAARAGEAGKGFAVVATEVKELASQTAKATDEISSQIASVQQATQQTVAAIQEIARTITEMSQISTSIAAAMEEQGAATAEIARNVQEAARGTEAVTGSIEDVQHGAGETGTAASQVLGAAQELSRHSHDLGREVEPFLQGVKAA</sequence>
<feature type="transmembrane region" description="Helical" evidence="10">
    <location>
        <begin position="198"/>
        <end position="218"/>
    </location>
</feature>
<dbReference type="InterPro" id="IPR000727">
    <property type="entry name" value="T_SNARE_dom"/>
</dbReference>
<dbReference type="GO" id="GO:0005886">
    <property type="term" value="C:plasma membrane"/>
    <property type="evidence" value="ECO:0007669"/>
    <property type="project" value="UniProtKB-SubCell"/>
</dbReference>
<feature type="transmembrane region" description="Helical" evidence="10">
    <location>
        <begin position="20"/>
        <end position="48"/>
    </location>
</feature>
<evidence type="ECO:0000256" key="7">
    <source>
        <dbReference type="ARBA" id="ARBA00023224"/>
    </source>
</evidence>
<evidence type="ECO:0000256" key="6">
    <source>
        <dbReference type="ARBA" id="ARBA00023136"/>
    </source>
</evidence>
<feature type="domain" description="Methyl-accepting transducer" evidence="11">
    <location>
        <begin position="312"/>
        <end position="548"/>
    </location>
</feature>
<dbReference type="GO" id="GO:0006935">
    <property type="term" value="P:chemotaxis"/>
    <property type="evidence" value="ECO:0007669"/>
    <property type="project" value="InterPro"/>
</dbReference>
<evidence type="ECO:0000259" key="13">
    <source>
        <dbReference type="PROSITE" id="PS50885"/>
    </source>
</evidence>
<evidence type="ECO:0000256" key="5">
    <source>
        <dbReference type="ARBA" id="ARBA00022989"/>
    </source>
</evidence>
<keyword evidence="3" id="KW-0997">Cell inner membrane</keyword>
<dbReference type="PROSITE" id="PS50885">
    <property type="entry name" value="HAMP"/>
    <property type="match status" value="1"/>
</dbReference>
<keyword evidence="5 10" id="KW-1133">Transmembrane helix</keyword>
<dbReference type="SMART" id="SM01049">
    <property type="entry name" value="Cache_2"/>
    <property type="match status" value="1"/>
</dbReference>
<comment type="similarity">
    <text evidence="8">Belongs to the methyl-accepting chemotaxis (MCP) protein family.</text>
</comment>
<accession>A0A838BQX5</accession>
<name>A0A838BQX5_9HYPH</name>
<dbReference type="SMART" id="SM00304">
    <property type="entry name" value="HAMP"/>
    <property type="match status" value="1"/>
</dbReference>
<dbReference type="PRINTS" id="PR00260">
    <property type="entry name" value="CHEMTRNSDUCR"/>
</dbReference>
<proteinExistence type="inferred from homology"/>
<keyword evidence="6 10" id="KW-0472">Membrane</keyword>
<dbReference type="InterPro" id="IPR003660">
    <property type="entry name" value="HAMP_dom"/>
</dbReference>
<protein>
    <submittedName>
        <fullName evidence="14">Methyl-accepting chemotaxis protein</fullName>
    </submittedName>
</protein>
<dbReference type="RefSeq" id="WP_181052364.1">
    <property type="nucleotide sequence ID" value="NZ_JACDXJ010000001.1"/>
</dbReference>
<feature type="domain" description="T-SNARE coiled-coil homology" evidence="12">
    <location>
        <begin position="464"/>
        <end position="526"/>
    </location>
</feature>
<evidence type="ECO:0000256" key="4">
    <source>
        <dbReference type="ARBA" id="ARBA00022692"/>
    </source>
</evidence>
<dbReference type="Proteomes" id="UP000572984">
    <property type="component" value="Unassembled WGS sequence"/>
</dbReference>